<evidence type="ECO:0000313" key="2">
    <source>
        <dbReference type="Proteomes" id="UP000786811"/>
    </source>
</evidence>
<protein>
    <submittedName>
        <fullName evidence="1">Uncharacterized protein</fullName>
    </submittedName>
</protein>
<dbReference type="Proteomes" id="UP000786811">
    <property type="component" value="Unassembled WGS sequence"/>
</dbReference>
<dbReference type="AlphaFoldDB" id="A0A8J2HFF2"/>
<gene>
    <name evidence="1" type="ORF">HICCMSTLAB_LOCUS8821</name>
</gene>
<comment type="caution">
    <text evidence="1">The sequence shown here is derived from an EMBL/GenBank/DDBJ whole genome shotgun (WGS) entry which is preliminary data.</text>
</comment>
<keyword evidence="2" id="KW-1185">Reference proteome</keyword>
<reference evidence="1" key="1">
    <citation type="submission" date="2021-04" db="EMBL/GenBank/DDBJ databases">
        <authorList>
            <person name="Chebbi M.A.C M."/>
        </authorList>
    </citation>
    <scope>NUCLEOTIDE SEQUENCE</scope>
</reference>
<organism evidence="1 2">
    <name type="scientific">Cotesia congregata</name>
    <name type="common">Parasitoid wasp</name>
    <name type="synonym">Apanteles congregatus</name>
    <dbReference type="NCBI Taxonomy" id="51543"/>
    <lineage>
        <taxon>Eukaryota</taxon>
        <taxon>Metazoa</taxon>
        <taxon>Ecdysozoa</taxon>
        <taxon>Arthropoda</taxon>
        <taxon>Hexapoda</taxon>
        <taxon>Insecta</taxon>
        <taxon>Pterygota</taxon>
        <taxon>Neoptera</taxon>
        <taxon>Endopterygota</taxon>
        <taxon>Hymenoptera</taxon>
        <taxon>Apocrita</taxon>
        <taxon>Ichneumonoidea</taxon>
        <taxon>Braconidae</taxon>
        <taxon>Microgastrinae</taxon>
        <taxon>Cotesia</taxon>
    </lineage>
</organism>
<name>A0A8J2HFF2_COTCN</name>
<dbReference type="EMBL" id="CAJNRD030001121">
    <property type="protein sequence ID" value="CAG5097675.1"/>
    <property type="molecule type" value="Genomic_DNA"/>
</dbReference>
<evidence type="ECO:0000313" key="1">
    <source>
        <dbReference type="EMBL" id="CAG5097675.1"/>
    </source>
</evidence>
<proteinExistence type="predicted"/>
<accession>A0A8J2HFF2</accession>
<sequence>MIIRQSKISIRQLMFPIENGIVHLSPTWPFTDLFPRAQLSQTLFAHARSRRISNELPITFIALFDEYIAVQFCEIRSWNP</sequence>